<dbReference type="Gene3D" id="3.40.50.300">
    <property type="entry name" value="P-loop containing nucleotide triphosphate hydrolases"/>
    <property type="match status" value="1"/>
</dbReference>
<dbReference type="OrthoDB" id="6134417at2759"/>
<dbReference type="SUPFAM" id="SSF50998">
    <property type="entry name" value="Quinoprotein alcohol dehydrogenase-like"/>
    <property type="match status" value="1"/>
</dbReference>
<name>A0A0M5IVX1_DROBS</name>
<feature type="compositionally biased region" description="Basic and acidic residues" evidence="1">
    <location>
        <begin position="14"/>
        <end position="24"/>
    </location>
</feature>
<dbReference type="InterPro" id="IPR030934">
    <property type="entry name" value="Intein_C"/>
</dbReference>
<dbReference type="InterPro" id="IPR015943">
    <property type="entry name" value="WD40/YVTN_repeat-like_dom_sf"/>
</dbReference>
<dbReference type="OMA" id="WIQTGAH"/>
<dbReference type="EMBL" id="CP012523">
    <property type="protein sequence ID" value="ALC38018.1"/>
    <property type="molecule type" value="Genomic_DNA"/>
</dbReference>
<evidence type="ECO:0000259" key="2">
    <source>
        <dbReference type="PROSITE" id="PS50837"/>
    </source>
</evidence>
<accession>A0A0M5IVX1</accession>
<dbReference type="SUPFAM" id="SSF52540">
    <property type="entry name" value="P-loop containing nucleoside triphosphate hydrolases"/>
    <property type="match status" value="1"/>
</dbReference>
<dbReference type="Pfam" id="PF05729">
    <property type="entry name" value="NACHT"/>
    <property type="match status" value="1"/>
</dbReference>
<feature type="domain" description="NACHT" evidence="2">
    <location>
        <begin position="496"/>
        <end position="596"/>
    </location>
</feature>
<feature type="compositionally biased region" description="Low complexity" evidence="1">
    <location>
        <begin position="57"/>
        <end position="92"/>
    </location>
</feature>
<dbReference type="InterPro" id="IPR011047">
    <property type="entry name" value="Quinoprotein_ADH-like_sf"/>
</dbReference>
<evidence type="ECO:0000256" key="1">
    <source>
        <dbReference type="SAM" id="MobiDB-lite"/>
    </source>
</evidence>
<organism evidence="3 4">
    <name type="scientific">Drosophila busckii</name>
    <name type="common">Fruit fly</name>
    <dbReference type="NCBI Taxonomy" id="30019"/>
    <lineage>
        <taxon>Eukaryota</taxon>
        <taxon>Metazoa</taxon>
        <taxon>Ecdysozoa</taxon>
        <taxon>Arthropoda</taxon>
        <taxon>Hexapoda</taxon>
        <taxon>Insecta</taxon>
        <taxon>Pterygota</taxon>
        <taxon>Neoptera</taxon>
        <taxon>Endopterygota</taxon>
        <taxon>Diptera</taxon>
        <taxon>Brachycera</taxon>
        <taxon>Muscomorpha</taxon>
        <taxon>Ephydroidea</taxon>
        <taxon>Drosophilidae</taxon>
        <taxon>Drosophila</taxon>
    </lineage>
</organism>
<feature type="region of interest" description="Disordered" evidence="1">
    <location>
        <begin position="1"/>
        <end position="114"/>
    </location>
</feature>
<dbReference type="PANTHER" id="PTHR19871">
    <property type="entry name" value="BETA TRANSDUCIN-RELATED PROTEIN"/>
    <property type="match status" value="1"/>
</dbReference>
<feature type="region of interest" description="Disordered" evidence="1">
    <location>
        <begin position="984"/>
        <end position="1005"/>
    </location>
</feature>
<dbReference type="Gene3D" id="2.130.10.10">
    <property type="entry name" value="YVTN repeat-like/Quinoprotein amine dehydrogenase"/>
    <property type="match status" value="2"/>
</dbReference>
<dbReference type="Pfam" id="PF00400">
    <property type="entry name" value="WD40"/>
    <property type="match status" value="1"/>
</dbReference>
<proteinExistence type="predicted"/>
<dbReference type="PANTHER" id="PTHR19871:SF37">
    <property type="entry name" value="GH25853P"/>
    <property type="match status" value="1"/>
</dbReference>
<dbReference type="InterPro" id="IPR001680">
    <property type="entry name" value="WD40_rpt"/>
</dbReference>
<evidence type="ECO:0000313" key="4">
    <source>
        <dbReference type="Proteomes" id="UP000494163"/>
    </source>
</evidence>
<dbReference type="PROSITE" id="PS50837">
    <property type="entry name" value="NACHT"/>
    <property type="match status" value="1"/>
</dbReference>
<reference evidence="3 4" key="1">
    <citation type="submission" date="2015-08" db="EMBL/GenBank/DDBJ databases">
        <title>Ancestral chromatin configuration constrains chromatin evolution on differentiating sex chromosomes in Drosophila.</title>
        <authorList>
            <person name="Zhou Q."/>
            <person name="Bachtrog D."/>
        </authorList>
    </citation>
    <scope>NUCLEOTIDE SEQUENCE [LARGE SCALE GENOMIC DNA]</scope>
    <source>
        <tissue evidence="3">Whole larvae</tissue>
    </source>
</reference>
<dbReference type="InterPro" id="IPR007111">
    <property type="entry name" value="NACHT_NTPase"/>
</dbReference>
<protein>
    <submittedName>
        <fullName evidence="3">CG10132</fullName>
    </submittedName>
</protein>
<evidence type="ECO:0000313" key="3">
    <source>
        <dbReference type="EMBL" id="ALC38018.1"/>
    </source>
</evidence>
<dbReference type="STRING" id="30019.A0A0M5IVX1"/>
<dbReference type="PROSITE" id="PS50818">
    <property type="entry name" value="INTEIN_C_TER"/>
    <property type="match status" value="1"/>
</dbReference>
<gene>
    <name evidence="3" type="ORF">Dbus_chr2Lg103</name>
</gene>
<sequence>MGNVCSSGQKKKKDKDSASEKSDDSPPYQEAGADRKDALLGNDAAAKATEEKRAPLAAVEALPETTTTTTTTPTTAQAQTANGQQAAQLQQQSSIQGKPNAIEKDSNSTTPQAALAPNDVANASAYMGNLSLLQGKPPPGRKIERDKKIVIYILADNSSEYKKHKRVIYSLYKHFKSKCQSKGFDFIIADVHDMESPSKDAAAEPCNGQAKKDFSRLQEVKRWTQTPLEAQGGHEEAANCLCEITRHAAGAYIIPVLFLGATLGTPMLPLTIESQDFTSVLSAASDAEKLLLEKWYTIDNSYQPMCHRLYTQQIDPYCKEVNAELNELLAVLLRLFSDDVKDSYLTTVVEQEINNTVLMSHELAKRCIWVQTGAQYSRAPENATQLELEVLRRITRIYSELKNHLSEKNLIRLLPTMNILDDELSAVIESLLDKSLASIFEENLQKSIPYNTLGVDRVLLEELQLVGHYSKLLAQNSANFDIMNDVKRYIRDSTAQPLVVSGARGSGKSVLVSKIMENVHRWKPEAQLVLRYANLSARSSDLTSLLGSIANQMSVIESGQQCQVPHTLSAYTEIIGQILERQQRFFVIIIDGLDELQHNAELDWLPQQLGNSGKLILTVSEQEAESEEEQEAGFDLLETLSQLNLPPRCFLRLRQFTERQWHDILSSGGGDFYAANGALKLPDEWKSLHGKTPYHAKSLWWLAWLGHVAQPISEIGDISSKILQVLESKFTADQVEVLLLIVRLSRWGIRESDCLGVFQKMTQLEAQVAFKIWSKFCWLMGPMLLGLKNIRIADRSFGRAVLARYSQKQWLVHEALRDYFDRQDSEFKASGNIKSYNYQKFLKLPYHHFCAVIEDKAAPHKIDILFNCFYFTDLQWIANKVIATGPSHLLHDILHAQWLATTGGSGEQSTDYVHINFLKDFLVRYLHELSYDGQQFYTLMKYYLKTRFRQSPELKDDEKIRSWWEYTNELEFAFLEILNAQLEVNDPPPTPPEQETTTPPSTENAASVKGYDVLMNLPQRGYVASLSTERAEICIWDVKNCCRIRELQGIQQPTAMCPVGNYEAAVLCRREIRVINLDEGKFKVTLKGVMNQKMPYFGQHDQNHLVCLSRNRMYVNLMNLESGDCVTTFKAGEDRFLNSLLVSGDGRILVCGDETQKPFPLLVWHLTQRKLLYDLRIPHHDFVTSLSAITHEGSYVCVVAKELNEPTTPNFIVVYDLQSGTLFKKWKPSCNTVSLAISQLNACVIAGLEDAKILIWDLVTGNCKCTLIGHNAPVTYLKLDPLGKVLVSYDKEGRDGAMRMWELSSAKSLAVFKPPAQICTCEILPNGAFVVLALKDRNDLLTLALKNYGGGSGDALEDDCGTLYGDPDNQHKVFNLSN</sequence>
<keyword evidence="4" id="KW-1185">Reference proteome</keyword>
<feature type="compositionally biased region" description="Low complexity" evidence="1">
    <location>
        <begin position="993"/>
        <end position="1003"/>
    </location>
</feature>
<dbReference type="SMART" id="SM00320">
    <property type="entry name" value="WD40"/>
    <property type="match status" value="3"/>
</dbReference>
<dbReference type="InterPro" id="IPR052752">
    <property type="entry name" value="NACHT-WD_repeat"/>
</dbReference>
<dbReference type="Proteomes" id="UP000494163">
    <property type="component" value="Chromosome 2L"/>
</dbReference>
<dbReference type="InterPro" id="IPR027417">
    <property type="entry name" value="P-loop_NTPase"/>
</dbReference>